<protein>
    <submittedName>
        <fullName evidence="2">F-box incomplete domain containing protein</fullName>
    </submittedName>
</protein>
<dbReference type="Proteomes" id="UP000204584">
    <property type="component" value="Segment"/>
</dbReference>
<gene>
    <name evidence="2" type="ORF">psal_cds_736</name>
</gene>
<feature type="domain" description="F-box" evidence="1">
    <location>
        <begin position="35"/>
        <end position="66"/>
    </location>
</feature>
<evidence type="ECO:0000313" key="3">
    <source>
        <dbReference type="Proteomes" id="UP000204584"/>
    </source>
</evidence>
<name>S4VVP5_9VIRU</name>
<dbReference type="EMBL" id="KC977571">
    <property type="protein sequence ID" value="AGO84719.2"/>
    <property type="molecule type" value="Genomic_DNA"/>
</dbReference>
<organism evidence="2 3">
    <name type="scientific">Pandoravirus salinus</name>
    <dbReference type="NCBI Taxonomy" id="1349410"/>
    <lineage>
        <taxon>Viruses</taxon>
        <taxon>Pandoravirus</taxon>
    </lineage>
</organism>
<dbReference type="Gene3D" id="1.20.1280.50">
    <property type="match status" value="1"/>
</dbReference>
<evidence type="ECO:0000313" key="2">
    <source>
        <dbReference type="EMBL" id="AGO84719.2"/>
    </source>
</evidence>
<reference evidence="2 3" key="1">
    <citation type="journal article" date="2013" name="Science">
        <title>Pandoraviruses: amoeba viruses with genomes up to 2.5 Mb reaching that of parasitic eukaryotes.</title>
        <authorList>
            <person name="Philippe N."/>
            <person name="Legendre M."/>
            <person name="Doutre G."/>
            <person name="Coute Y."/>
            <person name="Poirot O."/>
            <person name="Lescot M."/>
            <person name="Arslan D."/>
            <person name="Seltzer V."/>
            <person name="Bertaux L."/>
            <person name="Bruley C."/>
            <person name="Garin J."/>
            <person name="Claverie J.M."/>
            <person name="Abergel C."/>
        </authorList>
    </citation>
    <scope>NUCLEOTIDE SEQUENCE [LARGE SCALE GENOMIC DNA]</scope>
</reference>
<dbReference type="KEGG" id="vg:16606506"/>
<dbReference type="RefSeq" id="YP_008437792.2">
    <property type="nucleotide sequence ID" value="NC_022098.1"/>
</dbReference>
<sequence>MLVSPTRGTGRGQISAAMDERYRKDSGDFDIESVIPNEILATILAFVCPADVPTVARVARRWRDLAPPPEPDVVLAYKDRWGMNLAFAPRSAIEQRYLDRLRLEASGTFVDNDDEPDDDIREVCLFLGQTQSITLWQLFRNVRGHNVEMFAVWVHELCDVIDDYWVTRSDNKRDLAGELVDWACSELAATTDDDGDGNGPDATSFEMPDLESDENLREMSALVDEACKIVR</sequence>
<dbReference type="CDD" id="cd09917">
    <property type="entry name" value="F-box_SF"/>
    <property type="match status" value="1"/>
</dbReference>
<accession>S4VVP5</accession>
<proteinExistence type="predicted"/>
<keyword evidence="3" id="KW-1185">Reference proteome</keyword>
<dbReference type="Pfam" id="PF12937">
    <property type="entry name" value="F-box-like"/>
    <property type="match status" value="1"/>
</dbReference>
<dbReference type="GeneID" id="16606506"/>
<dbReference type="InterPro" id="IPR036047">
    <property type="entry name" value="F-box-like_dom_sf"/>
</dbReference>
<dbReference type="SUPFAM" id="SSF81383">
    <property type="entry name" value="F-box domain"/>
    <property type="match status" value="1"/>
</dbReference>
<evidence type="ECO:0000259" key="1">
    <source>
        <dbReference type="Pfam" id="PF12937"/>
    </source>
</evidence>
<dbReference type="InterPro" id="IPR001810">
    <property type="entry name" value="F-box_dom"/>
</dbReference>